<evidence type="ECO:0000313" key="2">
    <source>
        <dbReference type="EMBL" id="PSR81966.1"/>
    </source>
</evidence>
<accession>A0A2T3A361</accession>
<reference evidence="2 3" key="1">
    <citation type="journal article" date="2018" name="Mycol. Prog.">
        <title>Coniella lustricola, a new species from submerged detritus.</title>
        <authorList>
            <person name="Raudabaugh D.B."/>
            <person name="Iturriaga T."/>
            <person name="Carver A."/>
            <person name="Mondo S."/>
            <person name="Pangilinan J."/>
            <person name="Lipzen A."/>
            <person name="He G."/>
            <person name="Amirebrahimi M."/>
            <person name="Grigoriev I.V."/>
            <person name="Miller A.N."/>
        </authorList>
    </citation>
    <scope>NUCLEOTIDE SEQUENCE [LARGE SCALE GENOMIC DNA]</scope>
    <source>
        <strain evidence="2 3">B22-T-1</strain>
    </source>
</reference>
<proteinExistence type="predicted"/>
<dbReference type="EMBL" id="KZ678489">
    <property type="protein sequence ID" value="PSR81966.1"/>
    <property type="molecule type" value="Genomic_DNA"/>
</dbReference>
<protein>
    <submittedName>
        <fullName evidence="2">Uncharacterized protein</fullName>
    </submittedName>
</protein>
<dbReference type="AlphaFoldDB" id="A0A2T3A361"/>
<dbReference type="InParanoid" id="A0A2T3A361"/>
<sequence>METVWPSASVGGSVCCGKPGRVRGVLWAASRQSEIGRGDERYERARGGSWTVAAWLCQAGKRRVDSGGLQQRMAVLWSARQGQVGGTQYSAGTASTATGVQERETEAARQGRGETRDVASARVGGQAMMTHKGARWEKEVGQQLGQALCQAGQRVTPQNGLKASRARSSDSVVHVQVGPVQS</sequence>
<name>A0A2T3A361_9PEZI</name>
<evidence type="ECO:0000313" key="3">
    <source>
        <dbReference type="Proteomes" id="UP000241462"/>
    </source>
</evidence>
<keyword evidence="3" id="KW-1185">Reference proteome</keyword>
<gene>
    <name evidence="2" type="ORF">BD289DRAFT_438290</name>
</gene>
<dbReference type="Proteomes" id="UP000241462">
    <property type="component" value="Unassembled WGS sequence"/>
</dbReference>
<feature type="region of interest" description="Disordered" evidence="1">
    <location>
        <begin position="159"/>
        <end position="182"/>
    </location>
</feature>
<organism evidence="2 3">
    <name type="scientific">Coniella lustricola</name>
    <dbReference type="NCBI Taxonomy" id="2025994"/>
    <lineage>
        <taxon>Eukaryota</taxon>
        <taxon>Fungi</taxon>
        <taxon>Dikarya</taxon>
        <taxon>Ascomycota</taxon>
        <taxon>Pezizomycotina</taxon>
        <taxon>Sordariomycetes</taxon>
        <taxon>Sordariomycetidae</taxon>
        <taxon>Diaporthales</taxon>
        <taxon>Schizoparmaceae</taxon>
        <taxon>Coniella</taxon>
    </lineage>
</organism>
<evidence type="ECO:0000256" key="1">
    <source>
        <dbReference type="SAM" id="MobiDB-lite"/>
    </source>
</evidence>